<dbReference type="Pfam" id="PF01087">
    <property type="entry name" value="GalP_UDP_transf"/>
    <property type="match status" value="1"/>
</dbReference>
<comment type="caution">
    <text evidence="11">Lacks conserved residue(s) required for the propagation of feature annotation.</text>
</comment>
<dbReference type="EMBL" id="LWQS01000055">
    <property type="protein sequence ID" value="OAN45415.1"/>
    <property type="molecule type" value="Genomic_DNA"/>
</dbReference>
<evidence type="ECO:0000256" key="4">
    <source>
        <dbReference type="ARBA" id="ARBA00022723"/>
    </source>
</evidence>
<dbReference type="PANTHER" id="PTHR42763">
    <property type="entry name" value="ADP-GLUCOSE PHOSPHORYLASE"/>
    <property type="match status" value="1"/>
</dbReference>
<evidence type="ECO:0000256" key="5">
    <source>
        <dbReference type="ARBA" id="ARBA00022833"/>
    </source>
</evidence>
<dbReference type="GO" id="GO:0008270">
    <property type="term" value="F:zinc ion binding"/>
    <property type="evidence" value="ECO:0007669"/>
    <property type="project" value="InterPro"/>
</dbReference>
<evidence type="ECO:0000256" key="8">
    <source>
        <dbReference type="NCBIfam" id="TIGR00209"/>
    </source>
</evidence>
<feature type="domain" description="HIT" evidence="12">
    <location>
        <begin position="196"/>
        <end position="307"/>
    </location>
</feature>
<dbReference type="Pfam" id="PF02744">
    <property type="entry name" value="GalP_UDP_tr_C"/>
    <property type="match status" value="1"/>
</dbReference>
<keyword evidence="3 13" id="KW-0548">Nucleotidyltransferase</keyword>
<dbReference type="InterPro" id="IPR011146">
    <property type="entry name" value="HIT-like"/>
</dbReference>
<dbReference type="AlphaFoldDB" id="A0A178MBK2"/>
<name>A0A178MBK2_9CHLR</name>
<comment type="cofactor">
    <cofactor evidence="10">
        <name>Zn(2+)</name>
        <dbReference type="ChEBI" id="CHEBI:29105"/>
    </cofactor>
    <text evidence="10">Binds 1 zinc ion per subunit.</text>
</comment>
<dbReference type="EC" id="2.7.7.12" evidence="8"/>
<feature type="binding site" evidence="10">
    <location>
        <position position="49"/>
    </location>
    <ligand>
        <name>Zn(2+)</name>
        <dbReference type="ChEBI" id="CHEBI:29105"/>
    </ligand>
</feature>
<dbReference type="PANTHER" id="PTHR42763:SF2">
    <property type="entry name" value="ADP-GLUCOSE PHOSPHORYLASE"/>
    <property type="match status" value="1"/>
</dbReference>
<dbReference type="InterPro" id="IPR053177">
    <property type="entry name" value="ADP-glucose_phosphorylase"/>
</dbReference>
<dbReference type="GO" id="GO:0008108">
    <property type="term" value="F:UDP-glucose:hexose-1-phosphate uridylyltransferase activity"/>
    <property type="evidence" value="ECO:0007669"/>
    <property type="project" value="UniProtKB-UniRule"/>
</dbReference>
<keyword evidence="14" id="KW-1185">Reference proteome</keyword>
<dbReference type="PROSITE" id="PS51084">
    <property type="entry name" value="HIT_2"/>
    <property type="match status" value="1"/>
</dbReference>
<dbReference type="GO" id="GO:0006012">
    <property type="term" value="P:galactose metabolic process"/>
    <property type="evidence" value="ECO:0007669"/>
    <property type="project" value="UniProtKB-UniRule"/>
</dbReference>
<accession>A0A178MBK2</accession>
<keyword evidence="6" id="KW-0299">Galactose metabolism</keyword>
<evidence type="ECO:0000259" key="12">
    <source>
        <dbReference type="PROSITE" id="PS51084"/>
    </source>
</evidence>
<dbReference type="OrthoDB" id="9769064at2"/>
<dbReference type="NCBIfam" id="TIGR00209">
    <property type="entry name" value="galT_1"/>
    <property type="match status" value="1"/>
</dbReference>
<feature type="active site" description="Tele-UMP-histidine intermediate" evidence="9">
    <location>
        <position position="165"/>
    </location>
</feature>
<sequence>MSELRQNIATREWVIIASERARRPNAFTETRQQPLTAERPPHDPHCPFCVGNEELDLEVERHPAIGAWQLRIVRNKYPALHDHGPVVRHFDGVRRTISGYGYHEVLVEHPNHNTTLGLMTHAEVRAVLAVYLSRGKAMSTDPRIEQIVIFKNHGERAGASLQHPHSQIMAVPVVPSDIRHRIEEARRFFDDTGQCVFCTMLADEVARNERIVYANDEFVAFVLYAASSPFHLWILPRKHRASFFHLDESELDGLADVVREVFHRLYYRLNDPDFNLVLRSTPAKEPENGYFHWYLAVVPRLSYMAGFEMGSGIFINPSIPEACAEFLRE</sequence>
<dbReference type="SUPFAM" id="SSF54197">
    <property type="entry name" value="HIT-like"/>
    <property type="match status" value="2"/>
</dbReference>
<protein>
    <recommendedName>
        <fullName evidence="8">Galactose-1-phosphate uridylyltransferase</fullName>
        <ecNumber evidence="8">2.7.7.12</ecNumber>
    </recommendedName>
</protein>
<dbReference type="InterPro" id="IPR001937">
    <property type="entry name" value="GalP_UDPtransf1"/>
</dbReference>
<evidence type="ECO:0000313" key="14">
    <source>
        <dbReference type="Proteomes" id="UP000078287"/>
    </source>
</evidence>
<keyword evidence="5 10" id="KW-0862">Zinc</keyword>
<feature type="binding site" evidence="10">
    <location>
        <position position="46"/>
    </location>
    <ligand>
        <name>Zn(2+)</name>
        <dbReference type="ChEBI" id="CHEBI:29105"/>
    </ligand>
</feature>
<comment type="similarity">
    <text evidence="1">Belongs to the galactose-1-phosphate uridylyltransferase type 1 family.</text>
</comment>
<dbReference type="InterPro" id="IPR005849">
    <property type="entry name" value="GalP_Utransf_N"/>
</dbReference>
<evidence type="ECO:0000256" key="1">
    <source>
        <dbReference type="ARBA" id="ARBA00010951"/>
    </source>
</evidence>
<proteinExistence type="inferred from homology"/>
<dbReference type="RefSeq" id="WP_066787596.1">
    <property type="nucleotide sequence ID" value="NZ_LWQS01000055.1"/>
</dbReference>
<comment type="caution">
    <text evidence="13">The sequence shown here is derived from an EMBL/GenBank/DDBJ whole genome shotgun (WGS) entry which is preliminary data.</text>
</comment>
<reference evidence="13 14" key="1">
    <citation type="submission" date="2016-04" db="EMBL/GenBank/DDBJ databases">
        <title>Chloroflexus islandicus sp. nov., a thermophilic filamentous anoxygenic phototrophic bacterium from geyser Strokkur (Iceland).</title>
        <authorList>
            <person name="Gaisin V.A."/>
            <person name="Kalashnikov A.M."/>
            <person name="Sukhacheva M.V."/>
            <person name="Grouzdev D.S."/>
            <person name="Ivanov T.M."/>
            <person name="Kuznetsov B."/>
            <person name="Gorlenko V.M."/>
        </authorList>
    </citation>
    <scope>NUCLEOTIDE SEQUENCE [LARGE SCALE GENOMIC DNA]</scope>
    <source>
        <strain evidence="14">isl-2</strain>
    </source>
</reference>
<evidence type="ECO:0000256" key="6">
    <source>
        <dbReference type="ARBA" id="ARBA00023144"/>
    </source>
</evidence>
<dbReference type="Gene3D" id="3.30.428.10">
    <property type="entry name" value="HIT-like"/>
    <property type="match status" value="2"/>
</dbReference>
<feature type="binding site" evidence="10">
    <location>
        <position position="112"/>
    </location>
    <ligand>
        <name>Zn(2+)</name>
        <dbReference type="ChEBI" id="CHEBI:29105"/>
    </ligand>
</feature>
<evidence type="ECO:0000256" key="3">
    <source>
        <dbReference type="ARBA" id="ARBA00022695"/>
    </source>
</evidence>
<organism evidence="13 14">
    <name type="scientific">Chloroflexus islandicus</name>
    <dbReference type="NCBI Taxonomy" id="1707952"/>
    <lineage>
        <taxon>Bacteria</taxon>
        <taxon>Bacillati</taxon>
        <taxon>Chloroflexota</taxon>
        <taxon>Chloroflexia</taxon>
        <taxon>Chloroflexales</taxon>
        <taxon>Chloroflexineae</taxon>
        <taxon>Chloroflexaceae</taxon>
        <taxon>Chloroflexus</taxon>
    </lineage>
</organism>
<evidence type="ECO:0000256" key="2">
    <source>
        <dbReference type="ARBA" id="ARBA00022679"/>
    </source>
</evidence>
<evidence type="ECO:0000256" key="7">
    <source>
        <dbReference type="ARBA" id="ARBA00023277"/>
    </source>
</evidence>
<keyword evidence="2 13" id="KW-0808">Transferase</keyword>
<keyword evidence="7" id="KW-0119">Carbohydrate metabolism</keyword>
<evidence type="ECO:0000256" key="10">
    <source>
        <dbReference type="PIRSR" id="PIRSR000808-3"/>
    </source>
</evidence>
<dbReference type="InterPro" id="IPR036265">
    <property type="entry name" value="HIT-like_sf"/>
</dbReference>
<evidence type="ECO:0000256" key="11">
    <source>
        <dbReference type="PROSITE-ProRule" id="PRU00464"/>
    </source>
</evidence>
<evidence type="ECO:0000256" key="9">
    <source>
        <dbReference type="PIRSR" id="PIRSR000808-1"/>
    </source>
</evidence>
<dbReference type="STRING" id="1707952.A6A03_14640"/>
<dbReference type="PIRSF" id="PIRSF000808">
    <property type="entry name" value="GalT"/>
    <property type="match status" value="1"/>
</dbReference>
<dbReference type="InterPro" id="IPR005850">
    <property type="entry name" value="GalP_Utransf_C"/>
</dbReference>
<dbReference type="UniPathway" id="UPA00214"/>
<evidence type="ECO:0000313" key="13">
    <source>
        <dbReference type="EMBL" id="OAN45415.1"/>
    </source>
</evidence>
<dbReference type="Proteomes" id="UP000078287">
    <property type="component" value="Unassembled WGS sequence"/>
</dbReference>
<keyword evidence="4 10" id="KW-0479">Metal-binding</keyword>
<feature type="binding site" evidence="10">
    <location>
        <position position="163"/>
    </location>
    <ligand>
        <name>Zn(2+)</name>
        <dbReference type="ChEBI" id="CHEBI:29105"/>
    </ligand>
</feature>
<gene>
    <name evidence="13" type="ORF">A6A03_14640</name>
</gene>